<dbReference type="EMBL" id="UYSL01026846">
    <property type="protein sequence ID" value="VDL86074.1"/>
    <property type="molecule type" value="Genomic_DNA"/>
</dbReference>
<dbReference type="STRING" id="27835.A0A0N4YX10"/>
<dbReference type="AlphaFoldDB" id="A0A0N4YX10"/>
<organism evidence="4">
    <name type="scientific">Nippostrongylus brasiliensis</name>
    <name type="common">Rat hookworm</name>
    <dbReference type="NCBI Taxonomy" id="27835"/>
    <lineage>
        <taxon>Eukaryota</taxon>
        <taxon>Metazoa</taxon>
        <taxon>Ecdysozoa</taxon>
        <taxon>Nematoda</taxon>
        <taxon>Chromadorea</taxon>
        <taxon>Rhabditida</taxon>
        <taxon>Rhabditina</taxon>
        <taxon>Rhabditomorpha</taxon>
        <taxon>Strongyloidea</taxon>
        <taxon>Heligmosomidae</taxon>
        <taxon>Nippostrongylus</taxon>
    </lineage>
</organism>
<evidence type="ECO:0000313" key="4">
    <source>
        <dbReference type="WBParaSite" id="NBR_0002178201-mRNA-1"/>
    </source>
</evidence>
<dbReference type="InterPro" id="IPR021922">
    <property type="entry name" value="Par3/HAL_N"/>
</dbReference>
<evidence type="ECO:0000313" key="2">
    <source>
        <dbReference type="EMBL" id="VDL86074.1"/>
    </source>
</evidence>
<accession>A0A0N4YX10</accession>
<dbReference type="WBParaSite" id="NBR_0002178201-mRNA-1">
    <property type="protein sequence ID" value="NBR_0002178201-mRNA-1"/>
    <property type="gene ID" value="NBR_0002178201"/>
</dbReference>
<dbReference type="Proteomes" id="UP000271162">
    <property type="component" value="Unassembled WGS sequence"/>
</dbReference>
<reference evidence="2 3" key="2">
    <citation type="submission" date="2018-11" db="EMBL/GenBank/DDBJ databases">
        <authorList>
            <consortium name="Pathogen Informatics"/>
        </authorList>
    </citation>
    <scope>NUCLEOTIDE SEQUENCE [LARGE SCALE GENOMIC DNA]</scope>
</reference>
<evidence type="ECO:0000313" key="3">
    <source>
        <dbReference type="Proteomes" id="UP000271162"/>
    </source>
</evidence>
<reference evidence="4" key="1">
    <citation type="submission" date="2017-02" db="UniProtKB">
        <authorList>
            <consortium name="WormBaseParasite"/>
        </authorList>
    </citation>
    <scope>IDENTIFICATION</scope>
</reference>
<dbReference type="Gene3D" id="3.10.20.90">
    <property type="entry name" value="Phosphatidylinositol 3-kinase Catalytic Subunit, Chain A, domain 1"/>
    <property type="match status" value="1"/>
</dbReference>
<gene>
    <name evidence="2" type="ORF">NBR_LOCUS21782</name>
</gene>
<sequence length="69" mass="8097">MKRRVTVHFGDVRVVVPCRDENTTVADLAEAAIIRYKKATGKIPIHFRYEFVIVFFLHLHALHFRQCKS</sequence>
<keyword evidence="3" id="KW-1185">Reference proteome</keyword>
<evidence type="ECO:0000259" key="1">
    <source>
        <dbReference type="Pfam" id="PF12053"/>
    </source>
</evidence>
<name>A0A0N4YX10_NIPBR</name>
<feature type="domain" description="Par3/HAL N-terminal" evidence="1">
    <location>
        <begin position="4"/>
        <end position="44"/>
    </location>
</feature>
<dbReference type="Pfam" id="PF12053">
    <property type="entry name" value="Par3_HAL_N_term"/>
    <property type="match status" value="1"/>
</dbReference>
<protein>
    <submittedName>
        <fullName evidence="4">Par3_HAL_N_term domain-containing protein</fullName>
    </submittedName>
</protein>
<proteinExistence type="predicted"/>